<reference evidence="3" key="1">
    <citation type="journal article" date="2015" name="PLoS Genet.">
        <title>The dynamic genome and transcriptome of the human fungal pathogen Blastomyces and close relative Emmonsia.</title>
        <authorList>
            <person name="Munoz J.F."/>
            <person name="Gauthier G.M."/>
            <person name="Desjardins C.A."/>
            <person name="Gallo J.E."/>
            <person name="Holder J."/>
            <person name="Sullivan T.D."/>
            <person name="Marty A.J."/>
            <person name="Carmen J.C."/>
            <person name="Chen Z."/>
            <person name="Ding L."/>
            <person name="Gujja S."/>
            <person name="Magrini V."/>
            <person name="Misas E."/>
            <person name="Mitreva M."/>
            <person name="Priest M."/>
            <person name="Saif S."/>
            <person name="Whiston E.A."/>
            <person name="Young S."/>
            <person name="Zeng Q."/>
            <person name="Goldman W.E."/>
            <person name="Mardis E.R."/>
            <person name="Taylor J.W."/>
            <person name="McEwen J.G."/>
            <person name="Clay O.K."/>
            <person name="Klein B.S."/>
            <person name="Cuomo C.A."/>
        </authorList>
    </citation>
    <scope>NUCLEOTIDE SEQUENCE [LARGE SCALE GENOMIC DNA]</scope>
    <source>
        <strain evidence="3">UAMH 3008</strain>
    </source>
</reference>
<name>A0A0G2J591_9EURO</name>
<sequence>MPTLQSPDDEQRPLSASPPPKSSGSNNNTQQQQTRTPQQTPQQTTHYQKKDDWPPERLAKLYVIRLQNSKLNWDEFQEKFYPNYHTQVRFKFYEARKLAAKNALPNISPVNLPSNMQPRNRKPRHGLGKFYAESELEDSDTDSEGGDILYQTENTSAAPDIVLANPNPNPPQLHHQHQPRKAWGPPPLLRGLALRDARPNARASARHRGPQHRLQVQTPRPRPTAPENWAHRLRSSTRIYHPPPPKPPSPPRSQPRPVSHHIHIHMHMHMHQHSPEPQPPQP</sequence>
<proteinExistence type="predicted"/>
<organism evidence="2 3">
    <name type="scientific">[Emmonsia] crescens</name>
    <dbReference type="NCBI Taxonomy" id="73230"/>
    <lineage>
        <taxon>Eukaryota</taxon>
        <taxon>Fungi</taxon>
        <taxon>Dikarya</taxon>
        <taxon>Ascomycota</taxon>
        <taxon>Pezizomycotina</taxon>
        <taxon>Eurotiomycetes</taxon>
        <taxon>Eurotiomycetidae</taxon>
        <taxon>Onygenales</taxon>
        <taxon>Ajellomycetaceae</taxon>
        <taxon>Emergomyces</taxon>
    </lineage>
</organism>
<feature type="compositionally biased region" description="Low complexity" evidence="1">
    <location>
        <begin position="22"/>
        <end position="45"/>
    </location>
</feature>
<feature type="region of interest" description="Disordered" evidence="1">
    <location>
        <begin position="1"/>
        <end position="54"/>
    </location>
</feature>
<dbReference type="EMBL" id="LCZI01000451">
    <property type="protein sequence ID" value="KKZ66539.1"/>
    <property type="molecule type" value="Genomic_DNA"/>
</dbReference>
<dbReference type="OrthoDB" id="4188295at2759"/>
<evidence type="ECO:0000256" key="1">
    <source>
        <dbReference type="SAM" id="MobiDB-lite"/>
    </source>
</evidence>
<feature type="compositionally biased region" description="Pro residues" evidence="1">
    <location>
        <begin position="241"/>
        <end position="254"/>
    </location>
</feature>
<accession>A0A0G2J591</accession>
<feature type="region of interest" description="Disordered" evidence="1">
    <location>
        <begin position="160"/>
        <end position="261"/>
    </location>
</feature>
<gene>
    <name evidence="2" type="ORF">EMCG_07733</name>
</gene>
<dbReference type="VEuPathDB" id="FungiDB:EMCG_07733"/>
<dbReference type="AlphaFoldDB" id="A0A0G2J591"/>
<comment type="caution">
    <text evidence="2">The sequence shown here is derived from an EMBL/GenBank/DDBJ whole genome shotgun (WGS) entry which is preliminary data.</text>
</comment>
<evidence type="ECO:0000313" key="2">
    <source>
        <dbReference type="EMBL" id="KKZ66539.1"/>
    </source>
</evidence>
<protein>
    <submittedName>
        <fullName evidence="2">Uncharacterized protein</fullName>
    </submittedName>
</protein>
<evidence type="ECO:0000313" key="3">
    <source>
        <dbReference type="Proteomes" id="UP000034164"/>
    </source>
</evidence>
<dbReference type="Proteomes" id="UP000034164">
    <property type="component" value="Unassembled WGS sequence"/>
</dbReference>